<comment type="similarity">
    <text evidence="1">Belongs to the polysaccharide synthase family.</text>
</comment>
<accession>A0ABW1S4Y5</accession>
<reference evidence="4" key="1">
    <citation type="journal article" date="2019" name="Int. J. Syst. Evol. Microbiol.">
        <title>The Global Catalogue of Microorganisms (GCM) 10K type strain sequencing project: providing services to taxonomists for standard genome sequencing and annotation.</title>
        <authorList>
            <consortium name="The Broad Institute Genomics Platform"/>
            <consortium name="The Broad Institute Genome Sequencing Center for Infectious Disease"/>
            <person name="Wu L."/>
            <person name="Ma J."/>
        </authorList>
    </citation>
    <scope>NUCLEOTIDE SEQUENCE [LARGE SCALE GENOMIC DNA]</scope>
    <source>
        <strain evidence="4">CGMCC-1.15741</strain>
    </source>
</reference>
<dbReference type="RefSeq" id="WP_377374447.1">
    <property type="nucleotide sequence ID" value="NZ_JBHSSW010000002.1"/>
</dbReference>
<evidence type="ECO:0000313" key="4">
    <source>
        <dbReference type="Proteomes" id="UP001596303"/>
    </source>
</evidence>
<evidence type="ECO:0000256" key="1">
    <source>
        <dbReference type="ARBA" id="ARBA00007430"/>
    </source>
</evidence>
<dbReference type="InterPro" id="IPR051203">
    <property type="entry name" value="Polysaccharide_Synthase-Rel"/>
</dbReference>
<name>A0ABW1S4Y5_9PROT</name>
<sequence>MSFAQESEDFLSGITRDFESPFPDLNGKSILITGGTGSFGKKLVKIISENWTPRRLVVFSRDELKQYEMAQEFPTQKHDFLRYFIGDVRDQARLEMAMRDIDYVIHAAALKHVPIAEYNPMECVKTNIMGAENVVNACIRSGVKRVIALSTDKAASPINLYGATKLASDKIFCAANNLSGRDGCRFSVVRYGNVVGSRGSVVPFFKKLIAEGADHLPITDERMTRFWITLDQGVNFVLSSLELMKGGEIFVPKIPSTTVVDLAKSIAPSLPHKIIGIRPGEKLHETMVAEDDGRSTIEIRDRYAILPALDQKLLNTWLDLGASTVEEGFYYASNRNPERLDARGLMGMLKLAYPDLAPATTDKPGDAARKSA</sequence>
<dbReference type="PANTHER" id="PTHR43318">
    <property type="entry name" value="UDP-N-ACETYLGLUCOSAMINE 4,6-DEHYDRATASE"/>
    <property type="match status" value="1"/>
</dbReference>
<dbReference type="CDD" id="cd05237">
    <property type="entry name" value="UDP_invert_4-6DH_SDR_e"/>
    <property type="match status" value="1"/>
</dbReference>
<dbReference type="PANTHER" id="PTHR43318:SF2">
    <property type="entry name" value="UDP-N-ACETYLGLUCOSAMINE 4,6-DEHYDRATASE (INVERTING)"/>
    <property type="match status" value="1"/>
</dbReference>
<dbReference type="Gene3D" id="3.40.50.720">
    <property type="entry name" value="NAD(P)-binding Rossmann-like Domain"/>
    <property type="match status" value="1"/>
</dbReference>
<dbReference type="InterPro" id="IPR003869">
    <property type="entry name" value="Polysac_CapD-like"/>
</dbReference>
<proteinExistence type="inferred from homology"/>
<comment type="caution">
    <text evidence="3">The sequence shown here is derived from an EMBL/GenBank/DDBJ whole genome shotgun (WGS) entry which is preliminary data.</text>
</comment>
<keyword evidence="4" id="KW-1185">Reference proteome</keyword>
<dbReference type="GO" id="GO:0016829">
    <property type="term" value="F:lyase activity"/>
    <property type="evidence" value="ECO:0007669"/>
    <property type="project" value="UniProtKB-KW"/>
</dbReference>
<feature type="domain" description="Polysaccharide biosynthesis protein CapD-like" evidence="2">
    <location>
        <begin position="30"/>
        <end position="305"/>
    </location>
</feature>
<gene>
    <name evidence="3" type="primary">pseB</name>
    <name evidence="3" type="ORF">ACFQDM_01325</name>
</gene>
<dbReference type="SUPFAM" id="SSF51735">
    <property type="entry name" value="NAD(P)-binding Rossmann-fold domains"/>
    <property type="match status" value="1"/>
</dbReference>
<evidence type="ECO:0000259" key="2">
    <source>
        <dbReference type="Pfam" id="PF02719"/>
    </source>
</evidence>
<evidence type="ECO:0000313" key="3">
    <source>
        <dbReference type="EMBL" id="MFC6196696.1"/>
    </source>
</evidence>
<dbReference type="Pfam" id="PF02719">
    <property type="entry name" value="Polysacc_synt_2"/>
    <property type="match status" value="1"/>
</dbReference>
<dbReference type="NCBIfam" id="TIGR03589">
    <property type="entry name" value="PseB"/>
    <property type="match status" value="1"/>
</dbReference>
<dbReference type="InterPro" id="IPR020025">
    <property type="entry name" value="PseB"/>
</dbReference>
<dbReference type="EC" id="4.2.1.115" evidence="3"/>
<keyword evidence="3" id="KW-0456">Lyase</keyword>
<dbReference type="EMBL" id="JBHSSW010000002">
    <property type="protein sequence ID" value="MFC6196696.1"/>
    <property type="molecule type" value="Genomic_DNA"/>
</dbReference>
<organism evidence="3 4">
    <name type="scientific">Ponticaulis profundi</name>
    <dbReference type="NCBI Taxonomy" id="2665222"/>
    <lineage>
        <taxon>Bacteria</taxon>
        <taxon>Pseudomonadati</taxon>
        <taxon>Pseudomonadota</taxon>
        <taxon>Alphaproteobacteria</taxon>
        <taxon>Hyphomonadales</taxon>
        <taxon>Hyphomonadaceae</taxon>
        <taxon>Ponticaulis</taxon>
    </lineage>
</organism>
<protein>
    <submittedName>
        <fullName evidence="3">UDP-N-acetylglucosamine 4,6-dehydratase (Inverting)</fullName>
        <ecNumber evidence="3">4.2.1.115</ecNumber>
    </submittedName>
</protein>
<dbReference type="Proteomes" id="UP001596303">
    <property type="component" value="Unassembled WGS sequence"/>
</dbReference>
<dbReference type="InterPro" id="IPR036291">
    <property type="entry name" value="NAD(P)-bd_dom_sf"/>
</dbReference>